<dbReference type="InterPro" id="IPR037241">
    <property type="entry name" value="E2F-DP_heterodim"/>
</dbReference>
<keyword evidence="4 8" id="KW-0238">DNA-binding</keyword>
<dbReference type="FunFam" id="1.10.10.10:FF:000360">
    <property type="entry name" value="Transcription factor Dp-1, a"/>
    <property type="match status" value="1"/>
</dbReference>
<dbReference type="STRING" id="4558.A0A1W0VYY6"/>
<evidence type="ECO:0000256" key="5">
    <source>
        <dbReference type="ARBA" id="ARBA00023163"/>
    </source>
</evidence>
<evidence type="ECO:0000256" key="8">
    <source>
        <dbReference type="RuleBase" id="RU003796"/>
    </source>
</evidence>
<evidence type="ECO:0000256" key="6">
    <source>
        <dbReference type="ARBA" id="ARBA00023242"/>
    </source>
</evidence>
<dbReference type="InterPro" id="IPR014889">
    <property type="entry name" value="Transc_factor_DP_C"/>
</dbReference>
<organism evidence="13 14">
    <name type="scientific">Sorghum bicolor</name>
    <name type="common">Sorghum</name>
    <name type="synonym">Sorghum vulgare</name>
    <dbReference type="NCBI Taxonomy" id="4558"/>
    <lineage>
        <taxon>Eukaryota</taxon>
        <taxon>Viridiplantae</taxon>
        <taxon>Streptophyta</taxon>
        <taxon>Embryophyta</taxon>
        <taxon>Tracheophyta</taxon>
        <taxon>Spermatophyta</taxon>
        <taxon>Magnoliopsida</taxon>
        <taxon>Liliopsida</taxon>
        <taxon>Poales</taxon>
        <taxon>Poaceae</taxon>
        <taxon>PACMAD clade</taxon>
        <taxon>Panicoideae</taxon>
        <taxon>Andropogonodae</taxon>
        <taxon>Andropogoneae</taxon>
        <taxon>Sorghinae</taxon>
        <taxon>Sorghum</taxon>
    </lineage>
</organism>
<dbReference type="InterPro" id="IPR036390">
    <property type="entry name" value="WH_DNA-bd_sf"/>
</dbReference>
<feature type="coiled-coil region" evidence="9">
    <location>
        <begin position="189"/>
        <end position="223"/>
    </location>
</feature>
<evidence type="ECO:0000256" key="2">
    <source>
        <dbReference type="ARBA" id="ARBA00010940"/>
    </source>
</evidence>
<dbReference type="GO" id="GO:0003677">
    <property type="term" value="F:DNA binding"/>
    <property type="evidence" value="ECO:0007669"/>
    <property type="project" value="UniProtKB-KW"/>
</dbReference>
<dbReference type="GO" id="GO:0006357">
    <property type="term" value="P:regulation of transcription by RNA polymerase II"/>
    <property type="evidence" value="ECO:0000318"/>
    <property type="project" value="GO_Central"/>
</dbReference>
<dbReference type="Gramene" id="OQU87325">
    <property type="protein sequence ID" value="OQU87325"/>
    <property type="gene ID" value="SORBI_3003G256300"/>
</dbReference>
<feature type="domain" description="E2F/DP family winged-helix DNA-binding" evidence="12">
    <location>
        <begin position="104"/>
        <end position="181"/>
    </location>
</feature>
<evidence type="ECO:0000313" key="13">
    <source>
        <dbReference type="EMBL" id="OQU87325.1"/>
    </source>
</evidence>
<evidence type="ECO:0008006" key="15">
    <source>
        <dbReference type="Google" id="ProtNLM"/>
    </source>
</evidence>
<comment type="subcellular location">
    <subcellularLocation>
        <location evidence="1 8">Nucleus</location>
    </subcellularLocation>
</comment>
<evidence type="ECO:0000256" key="10">
    <source>
        <dbReference type="SAM" id="MobiDB-lite"/>
    </source>
</evidence>
<evidence type="ECO:0000256" key="9">
    <source>
        <dbReference type="SAM" id="Coils"/>
    </source>
</evidence>
<dbReference type="SUPFAM" id="SSF144074">
    <property type="entry name" value="E2F-DP heterodimerization region"/>
    <property type="match status" value="1"/>
</dbReference>
<dbReference type="Pfam" id="PF08781">
    <property type="entry name" value="DP"/>
    <property type="match status" value="1"/>
</dbReference>
<dbReference type="EMBL" id="CM000762">
    <property type="protein sequence ID" value="OQU87325.1"/>
    <property type="molecule type" value="Genomic_DNA"/>
</dbReference>
<dbReference type="SMART" id="SM01372">
    <property type="entry name" value="E2F_TDP"/>
    <property type="match status" value="1"/>
</dbReference>
<dbReference type="GO" id="GO:0051726">
    <property type="term" value="P:regulation of cell cycle"/>
    <property type="evidence" value="ECO:0007669"/>
    <property type="project" value="InterPro"/>
</dbReference>
<dbReference type="AlphaFoldDB" id="A0A1W0VYY6"/>
<dbReference type="OMA" id="YPPFRPC"/>
<feature type="compositionally biased region" description="Basic and acidic residues" evidence="10">
    <location>
        <begin position="89"/>
        <end position="100"/>
    </location>
</feature>
<dbReference type="FunFam" id="1.20.140.80:FF:000004">
    <property type="entry name" value="Transcription factor-like protein DPA"/>
    <property type="match status" value="1"/>
</dbReference>
<evidence type="ECO:0000259" key="12">
    <source>
        <dbReference type="SMART" id="SM01372"/>
    </source>
</evidence>
<dbReference type="InterPro" id="IPR015648">
    <property type="entry name" value="Transcrpt_fac_DP"/>
</dbReference>
<evidence type="ECO:0000256" key="4">
    <source>
        <dbReference type="ARBA" id="ARBA00023125"/>
    </source>
</evidence>
<reference evidence="14" key="2">
    <citation type="journal article" date="2018" name="Plant J.">
        <title>The Sorghum bicolor reference genome: improved assembly, gene annotations, a transcriptome atlas, and signatures of genome organization.</title>
        <authorList>
            <person name="McCormick R.F."/>
            <person name="Truong S.K."/>
            <person name="Sreedasyam A."/>
            <person name="Jenkins J."/>
            <person name="Shu S."/>
            <person name="Sims D."/>
            <person name="Kennedy M."/>
            <person name="Amirebrahimi M."/>
            <person name="Weers B.D."/>
            <person name="McKinley B."/>
            <person name="Mattison A."/>
            <person name="Morishige D.T."/>
            <person name="Grimwood J."/>
            <person name="Schmutz J."/>
            <person name="Mullet J.E."/>
        </authorList>
    </citation>
    <scope>NUCLEOTIDE SEQUENCE [LARGE SCALE GENOMIC DNA]</scope>
    <source>
        <strain evidence="14">cv. BTx623</strain>
    </source>
</reference>
<evidence type="ECO:0000256" key="1">
    <source>
        <dbReference type="ARBA" id="ARBA00004123"/>
    </source>
</evidence>
<reference evidence="13 14" key="1">
    <citation type="journal article" date="2009" name="Nature">
        <title>The Sorghum bicolor genome and the diversification of grasses.</title>
        <authorList>
            <person name="Paterson A.H."/>
            <person name="Bowers J.E."/>
            <person name="Bruggmann R."/>
            <person name="Dubchak I."/>
            <person name="Grimwood J."/>
            <person name="Gundlach H."/>
            <person name="Haberer G."/>
            <person name="Hellsten U."/>
            <person name="Mitros T."/>
            <person name="Poliakov A."/>
            <person name="Schmutz J."/>
            <person name="Spannagl M."/>
            <person name="Tang H."/>
            <person name="Wang X."/>
            <person name="Wicker T."/>
            <person name="Bharti A.K."/>
            <person name="Chapman J."/>
            <person name="Feltus F.A."/>
            <person name="Gowik U."/>
            <person name="Grigoriev I.V."/>
            <person name="Lyons E."/>
            <person name="Maher C.A."/>
            <person name="Martis M."/>
            <person name="Narechania A."/>
            <person name="Otillar R.P."/>
            <person name="Penning B.W."/>
            <person name="Salamov A.A."/>
            <person name="Wang Y."/>
            <person name="Zhang L."/>
            <person name="Carpita N.C."/>
            <person name="Freeling M."/>
            <person name="Gingle A.R."/>
            <person name="Hash C.T."/>
            <person name="Keller B."/>
            <person name="Klein P."/>
            <person name="Kresovich S."/>
            <person name="McCann M.C."/>
            <person name="Ming R."/>
            <person name="Peterson D.G."/>
            <person name="Mehboob-ur-Rahman"/>
            <person name="Ware D."/>
            <person name="Westhoff P."/>
            <person name="Mayer K.F."/>
            <person name="Messing J."/>
            <person name="Rokhsar D.S."/>
        </authorList>
    </citation>
    <scope>NUCLEOTIDE SEQUENCE [LARGE SCALE GENOMIC DNA]</scope>
    <source>
        <strain evidence="14">cv. BTx623</strain>
    </source>
</reference>
<dbReference type="InterPro" id="IPR036388">
    <property type="entry name" value="WH-like_DNA-bd_sf"/>
</dbReference>
<evidence type="ECO:0000259" key="11">
    <source>
        <dbReference type="SMART" id="SM01138"/>
    </source>
</evidence>
<dbReference type="Gene3D" id="1.20.140.80">
    <property type="entry name" value="Transcription factor DP"/>
    <property type="match status" value="1"/>
</dbReference>
<dbReference type="GO" id="GO:0005667">
    <property type="term" value="C:transcription regulator complex"/>
    <property type="evidence" value="ECO:0007669"/>
    <property type="project" value="InterPro"/>
</dbReference>
<protein>
    <recommendedName>
        <fullName evidence="15">E2F/DP family winged-helix DNA-binding domain-containing protein</fullName>
    </recommendedName>
</protein>
<dbReference type="GO" id="GO:0000981">
    <property type="term" value="F:DNA-binding transcription factor activity, RNA polymerase II-specific"/>
    <property type="evidence" value="ECO:0000318"/>
    <property type="project" value="GO_Central"/>
</dbReference>
<evidence type="ECO:0000256" key="7">
    <source>
        <dbReference type="ARBA" id="ARBA00023306"/>
    </source>
</evidence>
<dbReference type="Proteomes" id="UP000000768">
    <property type="component" value="Chromosome 3"/>
</dbReference>
<dbReference type="GO" id="GO:0005634">
    <property type="term" value="C:nucleus"/>
    <property type="evidence" value="ECO:0000318"/>
    <property type="project" value="GO_Central"/>
</dbReference>
<comment type="similarity">
    <text evidence="2 8">Belongs to the E2F/DP family.</text>
</comment>
<keyword evidence="5 8" id="KW-0804">Transcription</keyword>
<dbReference type="SMART" id="SM01138">
    <property type="entry name" value="DP"/>
    <property type="match status" value="1"/>
</dbReference>
<evidence type="ECO:0000313" key="14">
    <source>
        <dbReference type="Proteomes" id="UP000000768"/>
    </source>
</evidence>
<dbReference type="eggNOG" id="KOG2829">
    <property type="taxonomic scope" value="Eukaryota"/>
</dbReference>
<dbReference type="SUPFAM" id="SSF46785">
    <property type="entry name" value="Winged helix' DNA-binding domain"/>
    <property type="match status" value="1"/>
</dbReference>
<keyword evidence="9" id="KW-0175">Coiled coil</keyword>
<keyword evidence="6 8" id="KW-0539">Nucleus</keyword>
<accession>A0A1W0VYY6</accession>
<dbReference type="InParanoid" id="A0A1W0VYY6"/>
<name>A0A1W0VYY6_SORBI</name>
<dbReference type="PANTHER" id="PTHR12548:SF19">
    <property type="entry name" value="TRANSCRIPTION FACTOR-LIKE PROTEIN DPA"/>
    <property type="match status" value="1"/>
</dbReference>
<dbReference type="InterPro" id="IPR038168">
    <property type="entry name" value="TF_DP_C_sf"/>
</dbReference>
<dbReference type="Pfam" id="PF02319">
    <property type="entry name" value="WHD_E2F_TDP"/>
    <property type="match status" value="1"/>
</dbReference>
<sequence length="298" mass="33234">MYTPEYLCIPGPPYLGASCTPKSQSPSPLFSVPLLGDRESTVMAPPCGDAAAAAELTSTRISEGAGLPPLPPGRGSVGGNAGEGEEEGDTNKKARKEKAGTQRIAGWGLREFSKIVSKKVESKGRTTYNEVADEICGELKLTLIGQEFDEKNIRRRVYDAFNVLIALRVITKDQKEIKWMGLSNFQYEYIKLEETRKELMIRVKNKKKLLQEIERQFDDLQNIKFRNQLLQRPAESANGICLPFLLVKASRKARVEIEISENSKFAGFDFNCTPFTLHDDVSILEAIRCNNNSIKRAS</sequence>
<dbReference type="Gene3D" id="1.10.10.10">
    <property type="entry name" value="Winged helix-like DNA-binding domain superfamily/Winged helix DNA-binding domain"/>
    <property type="match status" value="1"/>
</dbReference>
<keyword evidence="3 8" id="KW-0805">Transcription regulation</keyword>
<gene>
    <name evidence="13" type="ORF">SORBI_3003G256300</name>
</gene>
<dbReference type="PANTHER" id="PTHR12548">
    <property type="entry name" value="TRANSCRIPTION FACTOR DP"/>
    <property type="match status" value="1"/>
</dbReference>
<feature type="region of interest" description="Disordered" evidence="10">
    <location>
        <begin position="62"/>
        <end position="100"/>
    </location>
</feature>
<feature type="domain" description="Transcription factor DP C-terminal" evidence="11">
    <location>
        <begin position="188"/>
        <end position="298"/>
    </location>
</feature>
<proteinExistence type="inferred from homology"/>
<evidence type="ECO:0000256" key="3">
    <source>
        <dbReference type="ARBA" id="ARBA00023015"/>
    </source>
</evidence>
<dbReference type="CDD" id="cd14458">
    <property type="entry name" value="DP_DD"/>
    <property type="match status" value="1"/>
</dbReference>
<keyword evidence="14" id="KW-1185">Reference proteome</keyword>
<dbReference type="InterPro" id="IPR003316">
    <property type="entry name" value="E2F_WHTH_DNA-bd_dom"/>
</dbReference>
<keyword evidence="7" id="KW-0131">Cell cycle</keyword>